<dbReference type="Gene3D" id="1.20.1440.180">
    <property type="entry name" value="KEN domain"/>
    <property type="match status" value="1"/>
</dbReference>
<dbReference type="CDD" id="cd10422">
    <property type="entry name" value="RNase_Ire1"/>
    <property type="match status" value="1"/>
</dbReference>
<name>A0A7D9CUS9_DEKBR</name>
<feature type="domain" description="KEN" evidence="24">
    <location>
        <begin position="1033"/>
        <end position="1163"/>
    </location>
</feature>
<evidence type="ECO:0000256" key="5">
    <source>
        <dbReference type="ARBA" id="ARBA00022679"/>
    </source>
</evidence>
<evidence type="ECO:0000256" key="3">
    <source>
        <dbReference type="ARBA" id="ARBA00012513"/>
    </source>
</evidence>
<keyword evidence="26" id="KW-1185">Reference proteome</keyword>
<evidence type="ECO:0000256" key="18">
    <source>
        <dbReference type="ARBA" id="ARBA00023268"/>
    </source>
</evidence>
<dbReference type="PROSITE" id="PS50011">
    <property type="entry name" value="PROTEIN_KINASE_DOM"/>
    <property type="match status" value="1"/>
</dbReference>
<comment type="subcellular location">
    <subcellularLocation>
        <location evidence="2">Membrane</location>
        <topology evidence="2">Single-pass type I membrane protein</topology>
    </subcellularLocation>
</comment>
<dbReference type="SUPFAM" id="SSF56112">
    <property type="entry name" value="Protein kinase-like (PK-like)"/>
    <property type="match status" value="1"/>
</dbReference>
<protein>
    <recommendedName>
        <fullName evidence="3">non-specific serine/threonine protein kinase</fullName>
        <ecNumber evidence="3">2.7.11.1</ecNumber>
    </recommendedName>
</protein>
<dbReference type="PROSITE" id="PS51392">
    <property type="entry name" value="KEN"/>
    <property type="match status" value="1"/>
</dbReference>
<evidence type="ECO:0000256" key="1">
    <source>
        <dbReference type="ARBA" id="ARBA00001946"/>
    </source>
</evidence>
<gene>
    <name evidence="25" type="primary">IRE1</name>
    <name evidence="25" type="ORF">DEBR0S1_05292G</name>
</gene>
<keyword evidence="14 22" id="KW-1133">Transmembrane helix</keyword>
<evidence type="ECO:0000256" key="17">
    <source>
        <dbReference type="ARBA" id="ARBA00023230"/>
    </source>
</evidence>
<keyword evidence="7" id="KW-0479">Metal-binding</keyword>
<keyword evidence="13" id="KW-0460">Magnesium</keyword>
<keyword evidence="5" id="KW-0808">Transferase</keyword>
<dbReference type="InterPro" id="IPR038357">
    <property type="entry name" value="KEN_sf"/>
</dbReference>
<dbReference type="GO" id="GO:0016787">
    <property type="term" value="F:hydrolase activity"/>
    <property type="evidence" value="ECO:0007669"/>
    <property type="project" value="UniProtKB-KW"/>
</dbReference>
<dbReference type="InterPro" id="IPR008271">
    <property type="entry name" value="Ser/Thr_kinase_AS"/>
</dbReference>
<dbReference type="GO" id="GO:0036498">
    <property type="term" value="P:IRE1-mediated unfolded protein response"/>
    <property type="evidence" value="ECO:0007669"/>
    <property type="project" value="TreeGrafter"/>
</dbReference>
<evidence type="ECO:0000256" key="14">
    <source>
        <dbReference type="ARBA" id="ARBA00022989"/>
    </source>
</evidence>
<evidence type="ECO:0000259" key="23">
    <source>
        <dbReference type="PROSITE" id="PS50011"/>
    </source>
</evidence>
<evidence type="ECO:0000256" key="10">
    <source>
        <dbReference type="ARBA" id="ARBA00022777"/>
    </source>
</evidence>
<feature type="compositionally biased region" description="Basic and acidic residues" evidence="21">
    <location>
        <begin position="399"/>
        <end position="417"/>
    </location>
</feature>
<comment type="catalytic activity">
    <reaction evidence="20">
        <text>L-seryl-[protein] + ATP = O-phospho-L-seryl-[protein] + ADP + H(+)</text>
        <dbReference type="Rhea" id="RHEA:17989"/>
        <dbReference type="Rhea" id="RHEA-COMP:9863"/>
        <dbReference type="Rhea" id="RHEA-COMP:11604"/>
        <dbReference type="ChEBI" id="CHEBI:15378"/>
        <dbReference type="ChEBI" id="CHEBI:29999"/>
        <dbReference type="ChEBI" id="CHEBI:30616"/>
        <dbReference type="ChEBI" id="CHEBI:83421"/>
        <dbReference type="ChEBI" id="CHEBI:456216"/>
        <dbReference type="EC" id="2.7.11.1"/>
    </reaction>
    <physiologicalReaction direction="left-to-right" evidence="20">
        <dbReference type="Rhea" id="RHEA:17990"/>
    </physiologicalReaction>
</comment>
<evidence type="ECO:0000256" key="11">
    <source>
        <dbReference type="ARBA" id="ARBA00022801"/>
    </source>
</evidence>
<dbReference type="FunFam" id="1.10.510.10:FF:000572">
    <property type="entry name" value="Serine/threonine-protein kinase/endoribonuclease IRE1"/>
    <property type="match status" value="1"/>
</dbReference>
<dbReference type="SMART" id="SM00564">
    <property type="entry name" value="PQQ"/>
    <property type="match status" value="2"/>
</dbReference>
<evidence type="ECO:0000256" key="20">
    <source>
        <dbReference type="ARBA" id="ARBA00048977"/>
    </source>
</evidence>
<evidence type="ECO:0000256" key="15">
    <source>
        <dbReference type="ARBA" id="ARBA00023136"/>
    </source>
</evidence>
<dbReference type="InterPro" id="IPR045133">
    <property type="entry name" value="IRE1/2-like"/>
</dbReference>
<feature type="region of interest" description="Disordered" evidence="21">
    <location>
        <begin position="384"/>
        <end position="417"/>
    </location>
</feature>
<evidence type="ECO:0000256" key="22">
    <source>
        <dbReference type="SAM" id="Phobius"/>
    </source>
</evidence>
<dbReference type="PANTHER" id="PTHR13954">
    <property type="entry name" value="IRE1-RELATED"/>
    <property type="match status" value="1"/>
</dbReference>
<feature type="transmembrane region" description="Helical" evidence="22">
    <location>
        <begin position="21"/>
        <end position="43"/>
    </location>
</feature>
<dbReference type="GO" id="GO:0070059">
    <property type="term" value="P:intrinsic apoptotic signaling pathway in response to endoplasmic reticulum stress"/>
    <property type="evidence" value="ECO:0007669"/>
    <property type="project" value="TreeGrafter"/>
</dbReference>
<keyword evidence="9" id="KW-0547">Nucleotide-binding</keyword>
<dbReference type="Proteomes" id="UP000478008">
    <property type="component" value="Unassembled WGS sequence"/>
</dbReference>
<feature type="compositionally biased region" description="Basic and acidic residues" evidence="21">
    <location>
        <begin position="635"/>
        <end position="658"/>
    </location>
</feature>
<feature type="compositionally biased region" description="Basic residues" evidence="21">
    <location>
        <begin position="685"/>
        <end position="701"/>
    </location>
</feature>
<dbReference type="FunFam" id="1.20.1440.180:FF:000002">
    <property type="entry name" value="Serine/threonine-protein kinase/endoribonuclease IRE1"/>
    <property type="match status" value="1"/>
</dbReference>
<dbReference type="InterPro" id="IPR015943">
    <property type="entry name" value="WD40/YVTN_repeat-like_dom_sf"/>
</dbReference>
<evidence type="ECO:0000256" key="8">
    <source>
        <dbReference type="ARBA" id="ARBA00022729"/>
    </source>
</evidence>
<dbReference type="Pfam" id="PF06479">
    <property type="entry name" value="Ribonuc_2-5A"/>
    <property type="match status" value="1"/>
</dbReference>
<evidence type="ECO:0000313" key="25">
    <source>
        <dbReference type="EMBL" id="VUG16011.1"/>
    </source>
</evidence>
<accession>A0A7D9CUS9</accession>
<dbReference type="InterPro" id="IPR011009">
    <property type="entry name" value="Kinase-like_dom_sf"/>
</dbReference>
<dbReference type="GO" id="GO:0051082">
    <property type="term" value="F:unfolded protein binding"/>
    <property type="evidence" value="ECO:0007669"/>
    <property type="project" value="TreeGrafter"/>
</dbReference>
<keyword evidence="17" id="KW-0834">Unfolded protein response</keyword>
<feature type="region of interest" description="Disordered" evidence="21">
    <location>
        <begin position="626"/>
        <end position="711"/>
    </location>
</feature>
<feature type="domain" description="Protein kinase" evidence="23">
    <location>
        <begin position="747"/>
        <end position="1030"/>
    </location>
</feature>
<keyword evidence="6 22" id="KW-0812">Transmembrane</keyword>
<evidence type="ECO:0000256" key="2">
    <source>
        <dbReference type="ARBA" id="ARBA00004479"/>
    </source>
</evidence>
<keyword evidence="15 22" id="KW-0472">Membrane</keyword>
<evidence type="ECO:0000256" key="4">
    <source>
        <dbReference type="ARBA" id="ARBA00022527"/>
    </source>
</evidence>
<evidence type="ECO:0000256" key="7">
    <source>
        <dbReference type="ARBA" id="ARBA00022723"/>
    </source>
</evidence>
<dbReference type="EC" id="2.7.11.1" evidence="3"/>
<dbReference type="InterPro" id="IPR010513">
    <property type="entry name" value="KEN_dom"/>
</dbReference>
<dbReference type="EMBL" id="CABFWN010000001">
    <property type="protein sequence ID" value="VUG16011.1"/>
    <property type="molecule type" value="Genomic_DNA"/>
</dbReference>
<dbReference type="InterPro" id="IPR018391">
    <property type="entry name" value="PQQ_b-propeller_rpt"/>
</dbReference>
<dbReference type="Pfam" id="PF00069">
    <property type="entry name" value="Pkinase"/>
    <property type="match status" value="1"/>
</dbReference>
<evidence type="ECO:0000256" key="9">
    <source>
        <dbReference type="ARBA" id="ARBA00022741"/>
    </source>
</evidence>
<proteinExistence type="predicted"/>
<keyword evidence="18" id="KW-0511">Multifunctional enzyme</keyword>
<dbReference type="GO" id="GO:1990604">
    <property type="term" value="C:IRE1-TRAF2-ASK1 complex"/>
    <property type="evidence" value="ECO:0007669"/>
    <property type="project" value="TreeGrafter"/>
</dbReference>
<dbReference type="GO" id="GO:0004521">
    <property type="term" value="F:RNA endonuclease activity"/>
    <property type="evidence" value="ECO:0007669"/>
    <property type="project" value="InterPro"/>
</dbReference>
<evidence type="ECO:0000256" key="12">
    <source>
        <dbReference type="ARBA" id="ARBA00022840"/>
    </source>
</evidence>
<dbReference type="Gene3D" id="1.10.510.10">
    <property type="entry name" value="Transferase(Phosphotransferase) domain 1"/>
    <property type="match status" value="1"/>
</dbReference>
<keyword evidence="4" id="KW-0723">Serine/threonine-protein kinase</keyword>
<evidence type="ECO:0000256" key="13">
    <source>
        <dbReference type="ARBA" id="ARBA00022842"/>
    </source>
</evidence>
<evidence type="ECO:0000259" key="24">
    <source>
        <dbReference type="PROSITE" id="PS51392"/>
    </source>
</evidence>
<keyword evidence="16" id="KW-0325">Glycoprotein</keyword>
<dbReference type="FunFam" id="3.30.200.20:FF:000443">
    <property type="entry name" value="Serine/threonine-protein kinase/endoribonuclease IRE1"/>
    <property type="match status" value="1"/>
</dbReference>
<organism evidence="25 26">
    <name type="scientific">Dekkera bruxellensis</name>
    <name type="common">Brettanomyces custersii</name>
    <dbReference type="NCBI Taxonomy" id="5007"/>
    <lineage>
        <taxon>Eukaryota</taxon>
        <taxon>Fungi</taxon>
        <taxon>Dikarya</taxon>
        <taxon>Ascomycota</taxon>
        <taxon>Saccharomycotina</taxon>
        <taxon>Pichiomycetes</taxon>
        <taxon>Pichiales</taxon>
        <taxon>Pichiaceae</taxon>
        <taxon>Brettanomyces</taxon>
    </lineage>
</organism>
<dbReference type="PROSITE" id="PS00108">
    <property type="entry name" value="PROTEIN_KINASE_ST"/>
    <property type="match status" value="1"/>
</dbReference>
<feature type="region of interest" description="Disordered" evidence="21">
    <location>
        <begin position="139"/>
        <end position="180"/>
    </location>
</feature>
<dbReference type="InterPro" id="IPR000719">
    <property type="entry name" value="Prot_kinase_dom"/>
</dbReference>
<dbReference type="GO" id="GO:0005524">
    <property type="term" value="F:ATP binding"/>
    <property type="evidence" value="ECO:0007669"/>
    <property type="project" value="UniProtKB-KW"/>
</dbReference>
<dbReference type="PANTHER" id="PTHR13954:SF6">
    <property type="entry name" value="NON-SPECIFIC SERINE_THREONINE PROTEIN KINASE"/>
    <property type="match status" value="1"/>
</dbReference>
<evidence type="ECO:0000256" key="16">
    <source>
        <dbReference type="ARBA" id="ARBA00023180"/>
    </source>
</evidence>
<keyword evidence="10" id="KW-0418">Kinase</keyword>
<dbReference type="SMART" id="SM00220">
    <property type="entry name" value="S_TKc"/>
    <property type="match status" value="1"/>
</dbReference>
<comment type="cofactor">
    <cofactor evidence="1">
        <name>Mg(2+)</name>
        <dbReference type="ChEBI" id="CHEBI:18420"/>
    </cofactor>
</comment>
<keyword evidence="12" id="KW-0067">ATP-binding</keyword>
<dbReference type="GO" id="GO:0046872">
    <property type="term" value="F:metal ion binding"/>
    <property type="evidence" value="ECO:0007669"/>
    <property type="project" value="UniProtKB-KW"/>
</dbReference>
<evidence type="ECO:0000256" key="19">
    <source>
        <dbReference type="ARBA" id="ARBA00048659"/>
    </source>
</evidence>
<dbReference type="Gene3D" id="2.130.10.10">
    <property type="entry name" value="YVTN repeat-like/Quinoprotein amine dehydrogenase"/>
    <property type="match status" value="1"/>
</dbReference>
<dbReference type="AlphaFoldDB" id="A0A7D9CUS9"/>
<keyword evidence="8" id="KW-0732">Signal</keyword>
<comment type="catalytic activity">
    <reaction evidence="19">
        <text>L-threonyl-[protein] + ATP = O-phospho-L-threonyl-[protein] + ADP + H(+)</text>
        <dbReference type="Rhea" id="RHEA:46608"/>
        <dbReference type="Rhea" id="RHEA-COMP:11060"/>
        <dbReference type="Rhea" id="RHEA-COMP:11605"/>
        <dbReference type="ChEBI" id="CHEBI:15378"/>
        <dbReference type="ChEBI" id="CHEBI:30013"/>
        <dbReference type="ChEBI" id="CHEBI:30616"/>
        <dbReference type="ChEBI" id="CHEBI:61977"/>
        <dbReference type="ChEBI" id="CHEBI:456216"/>
        <dbReference type="EC" id="2.7.11.1"/>
    </reaction>
    <physiologicalReaction direction="left-to-right" evidence="19">
        <dbReference type="Rhea" id="RHEA:46609"/>
    </physiologicalReaction>
</comment>
<dbReference type="SUPFAM" id="SSF50998">
    <property type="entry name" value="Quinoprotein alcohol dehydrogenase-like"/>
    <property type="match status" value="1"/>
</dbReference>
<dbReference type="GO" id="GO:0006397">
    <property type="term" value="P:mRNA processing"/>
    <property type="evidence" value="ECO:0007669"/>
    <property type="project" value="InterPro"/>
</dbReference>
<reference evidence="25 26" key="1">
    <citation type="submission" date="2019-07" db="EMBL/GenBank/DDBJ databases">
        <authorList>
            <person name="Friedrich A."/>
            <person name="Schacherer J."/>
        </authorList>
    </citation>
    <scope>NUCLEOTIDE SEQUENCE [LARGE SCALE GENOMIC DNA]</scope>
</reference>
<evidence type="ECO:0000313" key="26">
    <source>
        <dbReference type="Proteomes" id="UP000478008"/>
    </source>
</evidence>
<dbReference type="GO" id="GO:0031505">
    <property type="term" value="P:fungal-type cell wall organization"/>
    <property type="evidence" value="ECO:0007669"/>
    <property type="project" value="UniProtKB-ARBA"/>
</dbReference>
<dbReference type="Gene3D" id="3.30.200.20">
    <property type="entry name" value="Phosphorylase Kinase, domain 1"/>
    <property type="match status" value="1"/>
</dbReference>
<keyword evidence="11" id="KW-0378">Hydrolase</keyword>
<sequence>MFSILRPNFGKDHKYGHNWSCRILCVLIVILSLASCCCASWSWSPKQKIYGPSHSDGWGVPQKRNSEIEEEKRGYSDILPKSLSDIKVTNLLLASDIEGNIHALNRQTGELVWSIVGDGPLVSTIPNNIERKVSVLTTSSDISSTSPQDASTVASPAGSRTFTAKEMSGTSSKMSSNADSDTSGTTWIIEPYGEGTIYYFTPEDGLQKLPASIRNLVLKSPFSLGDNFVYTGVRKSSIVKVNAKTGELMDAFGSDCVSSNCNQFSTESNTTNSRKDQADEEAILLGKTVYELSIHSRNETSWNITYTTWGPNNLHHKLASQNIESQDSLYIQPFHDSSLLALDSTTNTVKWMASLPYITVNVFDVYYDQDSPLDPKFMVLPHPLNRDGSIDDSDNSSDEAGKNNDHEHSGDESDSTYIERTKEGSWFAMSEDHYPSLVRSAPLAKYVSNERWRVPSILSNSELLGIAIAGVHDNSLKPAESQDNQHIEIYDPLKLPSVMPTGKLLSPNRHPSTKYQHQNDDTFYKRPSSMRYYQDRIAAQERLAIDGPPPPDFIAGLPPGNGHLSLWKFFVYKAFENAVVTCMCVVVVFVLAKFGVFQSANRILTNLGLGARTDLETALNANMIDKGKTSSHKKSQVDSETKDDSKADVQSNKAEKVSEVPGQKSKKPSAISNDFDKEGVQPNQKIKRRKRGARGGKKNKKNANASTVVTSSVNADDRAGITMPVIKDRIEESESNPKLTQLTPSLTVTNEVLGYGSHGTVVFKGSFEDRPVAVKRMLIDFYKIASHEIKLLQESDDHSNVIRYYCSQQSDRFLYIALELCTASLEDVIEKKTDECSAILDDMNPVRVLWQIANGLNHLHSLKIVHRDIKPQNILVTEPQLTSKDVQHCNARFLISDFGLCKKLEGDQSSFRATTAQGSGTFGWRAPELLLEDLDKGSLGKKLLSHDHRLTRAVDIFSTGCVFYHYLTKGGHPFGDKFTREGNIIRGAFDLSLLDDTVFEYEAKDLISQMIDRDPTKRPDTAEIMQHPFFWTVDKKLNFLLKVSDRFEVERRDPPSDLLKKLESVSTEVIGEKGWFRMFDDEFMNNLGKYRKYSSDRLLDLLRAMRNKHHHFRDMPESLALKMGPLPDGFYFYFAKKFPRLLMMTYHVIKTNLSDDEMLREFF</sequence>
<evidence type="ECO:0000256" key="6">
    <source>
        <dbReference type="ARBA" id="ARBA00022692"/>
    </source>
</evidence>
<dbReference type="SMART" id="SM00580">
    <property type="entry name" value="PUG"/>
    <property type="match status" value="1"/>
</dbReference>
<dbReference type="InterPro" id="IPR011047">
    <property type="entry name" value="Quinoprotein_ADH-like_sf"/>
</dbReference>
<dbReference type="GO" id="GO:0004674">
    <property type="term" value="F:protein serine/threonine kinase activity"/>
    <property type="evidence" value="ECO:0007669"/>
    <property type="project" value="UniProtKB-KW"/>
</dbReference>
<dbReference type="CDD" id="cd13982">
    <property type="entry name" value="STKc_IRE1"/>
    <property type="match status" value="1"/>
</dbReference>
<evidence type="ECO:0000256" key="21">
    <source>
        <dbReference type="SAM" id="MobiDB-lite"/>
    </source>
</evidence>